<feature type="compositionally biased region" description="Polar residues" evidence="1">
    <location>
        <begin position="870"/>
        <end position="891"/>
    </location>
</feature>
<keyword evidence="5" id="KW-1185">Reference proteome</keyword>
<reference evidence="4" key="2">
    <citation type="journal article" date="2023" name="Science">
        <title>Genomic signatures of disease resistance in endangered staghorn corals.</title>
        <authorList>
            <person name="Vollmer S.V."/>
            <person name="Selwyn J.D."/>
            <person name="Despard B.A."/>
            <person name="Roesel C.L."/>
        </authorList>
    </citation>
    <scope>NUCLEOTIDE SEQUENCE</scope>
    <source>
        <strain evidence="4">K2</strain>
    </source>
</reference>
<dbReference type="EMBL" id="JARQWQ010000006">
    <property type="protein sequence ID" value="KAK2571388.1"/>
    <property type="molecule type" value="Genomic_DNA"/>
</dbReference>
<dbReference type="PANTHER" id="PTHR15319">
    <property type="entry name" value="TATA BOX-BINDING PROTEIN ASSOCIATED FACTOR RNA POLYMERASE I SUBUNIT C"/>
    <property type="match status" value="1"/>
</dbReference>
<feature type="domain" description="TAF1C helical bundle" evidence="3">
    <location>
        <begin position="558"/>
        <end position="630"/>
    </location>
</feature>
<dbReference type="InterPro" id="IPR049090">
    <property type="entry name" value="TAF1C_HB"/>
</dbReference>
<organism evidence="4 5">
    <name type="scientific">Acropora cervicornis</name>
    <name type="common">Staghorn coral</name>
    <dbReference type="NCBI Taxonomy" id="6130"/>
    <lineage>
        <taxon>Eukaryota</taxon>
        <taxon>Metazoa</taxon>
        <taxon>Cnidaria</taxon>
        <taxon>Anthozoa</taxon>
        <taxon>Hexacorallia</taxon>
        <taxon>Scleractinia</taxon>
        <taxon>Astrocoeniina</taxon>
        <taxon>Acroporidae</taxon>
        <taxon>Acropora</taxon>
    </lineage>
</organism>
<dbReference type="GO" id="GO:0001164">
    <property type="term" value="F:RNA polymerase I core promoter sequence-specific DNA binding"/>
    <property type="evidence" value="ECO:0007669"/>
    <property type="project" value="TreeGrafter"/>
</dbReference>
<dbReference type="AlphaFoldDB" id="A0AAD9R219"/>
<dbReference type="InterPro" id="IPR038801">
    <property type="entry name" value="TAF1C"/>
</dbReference>
<dbReference type="InterPro" id="IPR049087">
    <property type="entry name" value="TAF1C_beta-prop"/>
</dbReference>
<feature type="region of interest" description="Disordered" evidence="1">
    <location>
        <begin position="793"/>
        <end position="908"/>
    </location>
</feature>
<evidence type="ECO:0000256" key="1">
    <source>
        <dbReference type="SAM" id="MobiDB-lite"/>
    </source>
</evidence>
<dbReference type="Pfam" id="PF20642">
    <property type="entry name" value="TAF1C_HB"/>
    <property type="match status" value="1"/>
</dbReference>
<evidence type="ECO:0000259" key="2">
    <source>
        <dbReference type="Pfam" id="PF20641"/>
    </source>
</evidence>
<accession>A0AAD9R219</accession>
<evidence type="ECO:0000313" key="5">
    <source>
        <dbReference type="Proteomes" id="UP001249851"/>
    </source>
</evidence>
<dbReference type="GO" id="GO:0001650">
    <property type="term" value="C:fibrillar center"/>
    <property type="evidence" value="ECO:0007669"/>
    <property type="project" value="TreeGrafter"/>
</dbReference>
<name>A0AAD9R219_ACRCE</name>
<feature type="domain" description="TAF1C beta-propeller" evidence="2">
    <location>
        <begin position="291"/>
        <end position="418"/>
    </location>
</feature>
<protein>
    <submittedName>
        <fullName evidence="4">TATA box-binding protein-associated factor RNA polymerase I subunit C</fullName>
    </submittedName>
</protein>
<evidence type="ECO:0000259" key="3">
    <source>
        <dbReference type="Pfam" id="PF20642"/>
    </source>
</evidence>
<feature type="compositionally biased region" description="Basic and acidic residues" evidence="1">
    <location>
        <begin position="852"/>
        <end position="862"/>
    </location>
</feature>
<gene>
    <name evidence="4" type="ORF">P5673_003979</name>
</gene>
<dbReference type="Proteomes" id="UP001249851">
    <property type="component" value="Unassembled WGS sequence"/>
</dbReference>
<dbReference type="Pfam" id="PF20641">
    <property type="entry name" value="TAF1C_beta-prop"/>
    <property type="match status" value="1"/>
</dbReference>
<sequence length="908" mass="101998">MAANRHCWQSFNFPFSEQEIVSQSFLDYSSSSLSNIDLDEDGKTVVIFPKKSHNSRLRLEANYPSLPFLAPNSPSCSLSVKTMVDYNSRHDVVSDISSIHLSNFSTCHPDVMYGTVSGLLQEELNCYPWGICANIRPSIDLYLPWNRRQTHCKMCSKLSKTAQRRKGSGTQAIMQQLKTTLSDISPSLLDDFLQESITSELSQFHFDLFMGNSLACHSLNAEQQAILLYPSGSGLDVFNFAKISQFAKATDLDVDDTIFSANPILSRQQFALQGAIKQIDISSHSSEDVIVGIRSQYNCSFFQSYPNSSTDRNLPPVKLLETVALTKQAMCLAVSPFVPGEAVVVTETGAVHSWRCGQELVTVSSATELFNVNCVSEWYQCVFAGNPQCIALANPKAVHLVDFRARAMSKRFFFSIPSSQVDSFECITSIQRHPQNCHHHFLATDQSLMILDDRYLQHPVLKWRHHIEDLVQFIDITCNAIPDCDDTVVLTSGSKHHQTHCFQYSGTKGHSDKVLTACRGQTYVPPTSTCLRWKVSSYSEWYFSGLSKDLSFSQAAASRLSQPLVGVCSMPHTFHPHGGFTVFQMSSVGDLFYQSFFAREMRDDENVLENKQKQELHSEAKALCQKWIDVIDQGIGDIRETECERYFEEGEDKREICLDFLFLPEPHSSCTLCNDRQIEEMDEGSEDSGICERCGLDISFSRKLVEHEKGNKVVTKSSLGIQRELKDLQINPDISKATDPLSKSLMLNWNSDEPIPIDMDGLGYEPHGSNDEPMLATNAEPMLMFSEVFSQNNNKKRTASSGKPVLQPTDRQTPVNDVGPVLSKRKPMLDSSNQTMLVKGVEPMPEAILQDDESKSSRDKSKMNPMLPQVQYQEGMQLENSPSTRTSQNQDSKSSHRKRKQSSHIMGF</sequence>
<evidence type="ECO:0000313" key="4">
    <source>
        <dbReference type="EMBL" id="KAK2571388.1"/>
    </source>
</evidence>
<dbReference type="PANTHER" id="PTHR15319:SF1">
    <property type="entry name" value="TATA BOX-BINDING PROTEIN-ASSOCIATED FACTOR RNA POLYMERASE I SUBUNIT C"/>
    <property type="match status" value="1"/>
</dbReference>
<reference evidence="4" key="1">
    <citation type="journal article" date="2023" name="G3 (Bethesda)">
        <title>Whole genome assembly and annotation of the endangered Caribbean coral Acropora cervicornis.</title>
        <authorList>
            <person name="Selwyn J.D."/>
            <person name="Vollmer S.V."/>
        </authorList>
    </citation>
    <scope>NUCLEOTIDE SEQUENCE</scope>
    <source>
        <strain evidence="4">K2</strain>
    </source>
</reference>
<comment type="caution">
    <text evidence="4">The sequence shown here is derived from an EMBL/GenBank/DDBJ whole genome shotgun (WGS) entry which is preliminary data.</text>
</comment>
<proteinExistence type="predicted"/>